<name>A6TJJ0_ALKMQ</name>
<dbReference type="STRING" id="293826.Amet_0117"/>
<dbReference type="Proteomes" id="UP000001572">
    <property type="component" value="Chromosome"/>
</dbReference>
<dbReference type="PANTHER" id="PTHR33678">
    <property type="entry name" value="BLL1576 PROTEIN"/>
    <property type="match status" value="1"/>
</dbReference>
<feature type="domain" description="Transposase IS66 zinc-finger binding" evidence="3">
    <location>
        <begin position="120"/>
        <end position="164"/>
    </location>
</feature>
<dbReference type="HOGENOM" id="CLU_023034_0_2_9"/>
<dbReference type="InterPro" id="IPR024474">
    <property type="entry name" value="Znf_dom_IS66"/>
</dbReference>
<dbReference type="PANTHER" id="PTHR33678:SF2">
    <property type="match status" value="1"/>
</dbReference>
<evidence type="ECO:0000259" key="5">
    <source>
        <dbReference type="Pfam" id="PF13817"/>
    </source>
</evidence>
<evidence type="ECO:0000259" key="2">
    <source>
        <dbReference type="Pfam" id="PF03050"/>
    </source>
</evidence>
<dbReference type="Pfam" id="PF13817">
    <property type="entry name" value="DDE_Tnp_IS66_C"/>
    <property type="match status" value="1"/>
</dbReference>
<feature type="domain" description="Transposase IS66 C-terminal" evidence="5">
    <location>
        <begin position="477"/>
        <end position="517"/>
    </location>
</feature>
<organism evidence="6 7">
    <name type="scientific">Alkaliphilus metalliredigens (strain QYMF)</name>
    <dbReference type="NCBI Taxonomy" id="293826"/>
    <lineage>
        <taxon>Bacteria</taxon>
        <taxon>Bacillati</taxon>
        <taxon>Bacillota</taxon>
        <taxon>Clostridia</taxon>
        <taxon>Peptostreptococcales</taxon>
        <taxon>Natronincolaceae</taxon>
        <taxon>Alkaliphilus</taxon>
    </lineage>
</organism>
<dbReference type="AlphaFoldDB" id="A6TJJ0"/>
<evidence type="ECO:0000256" key="1">
    <source>
        <dbReference type="SAM" id="Coils"/>
    </source>
</evidence>
<dbReference type="Pfam" id="PF13007">
    <property type="entry name" value="LZ_Tnp_IS66"/>
    <property type="match status" value="1"/>
</dbReference>
<dbReference type="InterPro" id="IPR004291">
    <property type="entry name" value="Transposase_IS66_central"/>
</dbReference>
<dbReference type="NCBIfam" id="NF033517">
    <property type="entry name" value="transpos_IS66"/>
    <property type="match status" value="1"/>
</dbReference>
<evidence type="ECO:0000313" key="7">
    <source>
        <dbReference type="Proteomes" id="UP000001572"/>
    </source>
</evidence>
<dbReference type="RefSeq" id="WP_011971267.1">
    <property type="nucleotide sequence ID" value="NC_009633.1"/>
</dbReference>
<dbReference type="InterPro" id="IPR024463">
    <property type="entry name" value="Transposase_TnpC_homeodom"/>
</dbReference>
<evidence type="ECO:0000259" key="4">
    <source>
        <dbReference type="Pfam" id="PF13007"/>
    </source>
</evidence>
<gene>
    <name evidence="6" type="ordered locus">Amet_0117</name>
</gene>
<dbReference type="EMBL" id="CP000724">
    <property type="protein sequence ID" value="ABR46358.1"/>
    <property type="molecule type" value="Genomic_DNA"/>
</dbReference>
<feature type="domain" description="Transposase IS66 central" evidence="2">
    <location>
        <begin position="187"/>
        <end position="470"/>
    </location>
</feature>
<dbReference type="InterPro" id="IPR052344">
    <property type="entry name" value="Transposase-related"/>
</dbReference>
<dbReference type="eggNOG" id="COG3316">
    <property type="taxonomic scope" value="Bacteria"/>
</dbReference>
<dbReference type="InterPro" id="IPR039552">
    <property type="entry name" value="IS66_C"/>
</dbReference>
<dbReference type="Pfam" id="PF03050">
    <property type="entry name" value="DDE_Tnp_IS66"/>
    <property type="match status" value="1"/>
</dbReference>
<feature type="domain" description="Transposase TnpC homeodomain" evidence="4">
    <location>
        <begin position="43"/>
        <end position="112"/>
    </location>
</feature>
<evidence type="ECO:0000259" key="3">
    <source>
        <dbReference type="Pfam" id="PF13005"/>
    </source>
</evidence>
<evidence type="ECO:0000313" key="6">
    <source>
        <dbReference type="EMBL" id="ABR46358.1"/>
    </source>
</evidence>
<reference evidence="7" key="1">
    <citation type="journal article" date="2016" name="Genome Announc.">
        <title>Complete genome sequence of Alkaliphilus metalliredigens strain QYMF, an alkaliphilic and metal-reducing bacterium isolated from borax-contaminated leachate ponds.</title>
        <authorList>
            <person name="Hwang C."/>
            <person name="Copeland A."/>
            <person name="Lucas S."/>
            <person name="Lapidus A."/>
            <person name="Barry K."/>
            <person name="Detter J.C."/>
            <person name="Glavina Del Rio T."/>
            <person name="Hammon N."/>
            <person name="Israni S."/>
            <person name="Dalin E."/>
            <person name="Tice H."/>
            <person name="Pitluck S."/>
            <person name="Chertkov O."/>
            <person name="Brettin T."/>
            <person name="Bruce D."/>
            <person name="Han C."/>
            <person name="Schmutz J."/>
            <person name="Larimer F."/>
            <person name="Land M.L."/>
            <person name="Hauser L."/>
            <person name="Kyrpides N."/>
            <person name="Mikhailova N."/>
            <person name="Ye Q."/>
            <person name="Zhou J."/>
            <person name="Richardson P."/>
            <person name="Fields M.W."/>
        </authorList>
    </citation>
    <scope>NUCLEOTIDE SEQUENCE [LARGE SCALE GENOMIC DNA]</scope>
    <source>
        <strain evidence="7">QYMF</strain>
    </source>
</reference>
<keyword evidence="1" id="KW-0175">Coiled coil</keyword>
<dbReference type="Pfam" id="PF13005">
    <property type="entry name" value="zf-IS66"/>
    <property type="match status" value="1"/>
</dbReference>
<keyword evidence="7" id="KW-1185">Reference proteome</keyword>
<protein>
    <submittedName>
        <fullName evidence="6">Transposase IS66</fullName>
    </submittedName>
</protein>
<proteinExistence type="predicted"/>
<accession>A6TJJ0</accession>
<feature type="coiled-coil region" evidence="1">
    <location>
        <begin position="12"/>
        <end position="53"/>
    </location>
</feature>
<dbReference type="KEGG" id="amt:Amet_0117"/>
<sequence>MKTIENSTHSITSTTEDRLAFFENELAQKEQKIEELEAKVKFYEEQFRLSQAQKYGSSSEKTDPDQMSIFNEAEKFSVKLDEEPEAEEVLTKRRTGKSKSKKKYEDLPIEEVHYTLSDEERQCPKCDHTLHEMKTEVRKELKIIPAQVKVVHHIKQVYACRGCDAIDSDNGGTIITAPMPKPVLPGSMVSPSVLAFIMENKYNQALPLYRQEASFVNYGIDLSRQNMASWIIQGAEKWLSPLYDRMHTHLKQSPVIHADESPLKVLDEKDKSQSYMWLYATAETSEYPIYLYEYQPSRAKKHPKQFLEGFTGFLQTDGYAGYNGVENVVQVGCLAHARRKYTDAIKALPEGSDVSLTKANEGLSLLRKIYRLEKSFKEMEPEVRYEARIEQTQPVLDAYKTWLEVEEKRTLPKSKLGQAISYSLKQWDKLAAFMKDGRIAIDNNLAERGIKPFVLGRKNYLFAKSPKGATASALCYSIIETAKANKLIPFQYLTYLFEQLPNLDIEDPEALDAMLPWAESLPNEVRHKTEKND</sequence>